<feature type="domain" description="Histidine kinase" evidence="14">
    <location>
        <begin position="269"/>
        <end position="494"/>
    </location>
</feature>
<dbReference type="RefSeq" id="WP_166195430.1">
    <property type="nucleotide sequence ID" value="NZ_JAAOIV010000004.1"/>
</dbReference>
<dbReference type="SMART" id="SM00388">
    <property type="entry name" value="HisKA"/>
    <property type="match status" value="1"/>
</dbReference>
<evidence type="ECO:0000256" key="10">
    <source>
        <dbReference type="ARBA" id="ARBA00023012"/>
    </source>
</evidence>
<keyword evidence="8 16" id="KW-0418">Kinase</keyword>
<dbReference type="CDD" id="cd00075">
    <property type="entry name" value="HATPase"/>
    <property type="match status" value="1"/>
</dbReference>
<evidence type="ECO:0000256" key="1">
    <source>
        <dbReference type="ARBA" id="ARBA00000085"/>
    </source>
</evidence>
<dbReference type="CDD" id="cd00082">
    <property type="entry name" value="HisKA"/>
    <property type="match status" value="1"/>
</dbReference>
<dbReference type="SMART" id="SM00304">
    <property type="entry name" value="HAMP"/>
    <property type="match status" value="1"/>
</dbReference>
<dbReference type="Gene3D" id="1.10.287.130">
    <property type="match status" value="1"/>
</dbReference>
<evidence type="ECO:0000256" key="3">
    <source>
        <dbReference type="ARBA" id="ARBA00004236"/>
    </source>
</evidence>
<dbReference type="GO" id="GO:0005509">
    <property type="term" value="F:calcium ion binding"/>
    <property type="evidence" value="ECO:0007669"/>
    <property type="project" value="UniProtKB-ARBA"/>
</dbReference>
<dbReference type="Gene3D" id="6.10.340.10">
    <property type="match status" value="1"/>
</dbReference>
<evidence type="ECO:0000256" key="8">
    <source>
        <dbReference type="ARBA" id="ARBA00022777"/>
    </source>
</evidence>
<evidence type="ECO:0000256" key="13">
    <source>
        <dbReference type="SAM" id="Phobius"/>
    </source>
</evidence>
<dbReference type="Pfam" id="PF00672">
    <property type="entry name" value="HAMP"/>
    <property type="match status" value="1"/>
</dbReference>
<evidence type="ECO:0000313" key="17">
    <source>
        <dbReference type="Proteomes" id="UP000744769"/>
    </source>
</evidence>
<dbReference type="Pfam" id="PF02518">
    <property type="entry name" value="HATPase_c"/>
    <property type="match status" value="1"/>
</dbReference>
<dbReference type="GO" id="GO:0000155">
    <property type="term" value="F:phosphorelay sensor kinase activity"/>
    <property type="evidence" value="ECO:0007669"/>
    <property type="project" value="InterPro"/>
</dbReference>
<name>A0A967B4R5_9MICO</name>
<dbReference type="InterPro" id="IPR003660">
    <property type="entry name" value="HAMP_dom"/>
</dbReference>
<dbReference type="InterPro" id="IPR003661">
    <property type="entry name" value="HisK_dim/P_dom"/>
</dbReference>
<evidence type="ECO:0000313" key="16">
    <source>
        <dbReference type="EMBL" id="NHN55602.1"/>
    </source>
</evidence>
<feature type="region of interest" description="Disordered" evidence="12">
    <location>
        <begin position="495"/>
        <end position="518"/>
    </location>
</feature>
<keyword evidence="5" id="KW-0597">Phosphoprotein</keyword>
<comment type="cofactor">
    <cofactor evidence="2">
        <name>a divalent metal cation</name>
        <dbReference type="ChEBI" id="CHEBI:60240"/>
    </cofactor>
</comment>
<dbReference type="AlphaFoldDB" id="A0A967B4R5"/>
<dbReference type="SUPFAM" id="SSF55874">
    <property type="entry name" value="ATPase domain of HSP90 chaperone/DNA topoisomerase II/histidine kinase"/>
    <property type="match status" value="1"/>
</dbReference>
<proteinExistence type="predicted"/>
<dbReference type="Pfam" id="PF00512">
    <property type="entry name" value="HisKA"/>
    <property type="match status" value="1"/>
</dbReference>
<evidence type="ECO:0000256" key="6">
    <source>
        <dbReference type="ARBA" id="ARBA00022679"/>
    </source>
</evidence>
<dbReference type="EMBL" id="JAAOIV010000004">
    <property type="protein sequence ID" value="NHN55602.1"/>
    <property type="molecule type" value="Genomic_DNA"/>
</dbReference>
<dbReference type="Proteomes" id="UP000744769">
    <property type="component" value="Unassembled WGS sequence"/>
</dbReference>
<evidence type="ECO:0000256" key="7">
    <source>
        <dbReference type="ARBA" id="ARBA00022692"/>
    </source>
</evidence>
<dbReference type="PROSITE" id="PS50109">
    <property type="entry name" value="HIS_KIN"/>
    <property type="match status" value="1"/>
</dbReference>
<feature type="domain" description="HAMP" evidence="15">
    <location>
        <begin position="201"/>
        <end position="254"/>
    </location>
</feature>
<evidence type="ECO:0000256" key="12">
    <source>
        <dbReference type="SAM" id="MobiDB-lite"/>
    </source>
</evidence>
<evidence type="ECO:0000256" key="11">
    <source>
        <dbReference type="ARBA" id="ARBA00023136"/>
    </source>
</evidence>
<dbReference type="FunFam" id="3.30.565.10:FF:000006">
    <property type="entry name" value="Sensor histidine kinase WalK"/>
    <property type="match status" value="1"/>
</dbReference>
<dbReference type="InterPro" id="IPR036097">
    <property type="entry name" value="HisK_dim/P_sf"/>
</dbReference>
<dbReference type="GO" id="GO:0005886">
    <property type="term" value="C:plasma membrane"/>
    <property type="evidence" value="ECO:0007669"/>
    <property type="project" value="UniProtKB-SubCell"/>
</dbReference>
<dbReference type="InterPro" id="IPR050428">
    <property type="entry name" value="TCS_sensor_his_kinase"/>
</dbReference>
<dbReference type="PANTHER" id="PTHR45436">
    <property type="entry name" value="SENSOR HISTIDINE KINASE YKOH"/>
    <property type="match status" value="1"/>
</dbReference>
<dbReference type="PRINTS" id="PR00344">
    <property type="entry name" value="BCTRLSENSOR"/>
</dbReference>
<evidence type="ECO:0000256" key="5">
    <source>
        <dbReference type="ARBA" id="ARBA00022553"/>
    </source>
</evidence>
<evidence type="ECO:0000256" key="4">
    <source>
        <dbReference type="ARBA" id="ARBA00012438"/>
    </source>
</evidence>
<dbReference type="InterPro" id="IPR005467">
    <property type="entry name" value="His_kinase_dom"/>
</dbReference>
<sequence>MPALAALAHRARRLRNASLRMRLAAVLVLLVMAAIGVTGVVATVQLRQFLMQRQLLELQAAKPQLVAAAIAEETHDRTSLPTAGAPNIVAGETYIVRLRGKSSPAQDYVMPQAAKDVPAWPPLSAQEARRLDGRTVIVKSVASDTRWMVVEGIDARSGTPYAVAASLERVDDIVKRLILVVGFAGASALALSAILGWYLVRRAFRPLTEIEDTARTIADGDLTRRIPEPDSQDEVSSLANSLNVMLGRIEDSFAVREESEERMRQFVADASHELRTPLATVRGYAELFRQGAVSKPEDIASAMRRVEDEAARMGQMVENLLLLTRLDPRIAADVPDADRPFQPVDLTVLAADTVQDARALAPDRSIRLLGTDGPVRPVMVAGDEPRLRQVLTNLVANAIRYTPAGSPIDLAVGRAGGSAVIDVRDHGPGVPEQLRTRIFERFFRSDASRNSSTGGSGLGLAIVEAIVSAHDGRVAVRETSGGGATFHLVMPLLTDEPPEDPQATHSDAQVIGQRHGID</sequence>
<evidence type="ECO:0000256" key="9">
    <source>
        <dbReference type="ARBA" id="ARBA00022989"/>
    </source>
</evidence>
<dbReference type="InterPro" id="IPR036890">
    <property type="entry name" value="HATPase_C_sf"/>
</dbReference>
<keyword evidence="6" id="KW-0808">Transferase</keyword>
<keyword evidence="10" id="KW-0902">Two-component regulatory system</keyword>
<evidence type="ECO:0000259" key="15">
    <source>
        <dbReference type="PROSITE" id="PS50885"/>
    </source>
</evidence>
<dbReference type="CDD" id="cd06225">
    <property type="entry name" value="HAMP"/>
    <property type="match status" value="1"/>
</dbReference>
<comment type="catalytic activity">
    <reaction evidence="1">
        <text>ATP + protein L-histidine = ADP + protein N-phospho-L-histidine.</text>
        <dbReference type="EC" id="2.7.13.3"/>
    </reaction>
</comment>
<keyword evidence="9 13" id="KW-1133">Transmembrane helix</keyword>
<comment type="caution">
    <text evidence="16">The sequence shown here is derived from an EMBL/GenBank/DDBJ whole genome shotgun (WGS) entry which is preliminary data.</text>
</comment>
<feature type="transmembrane region" description="Helical" evidence="13">
    <location>
        <begin position="177"/>
        <end position="200"/>
    </location>
</feature>
<evidence type="ECO:0000256" key="2">
    <source>
        <dbReference type="ARBA" id="ARBA00001968"/>
    </source>
</evidence>
<dbReference type="SMART" id="SM00387">
    <property type="entry name" value="HATPase_c"/>
    <property type="match status" value="1"/>
</dbReference>
<dbReference type="PANTHER" id="PTHR45436:SF5">
    <property type="entry name" value="SENSOR HISTIDINE KINASE TRCS"/>
    <property type="match status" value="1"/>
</dbReference>
<accession>A0A967B4R5</accession>
<keyword evidence="7 13" id="KW-0812">Transmembrane</keyword>
<dbReference type="InterPro" id="IPR003594">
    <property type="entry name" value="HATPase_dom"/>
</dbReference>
<gene>
    <name evidence="16" type="ORF">G9U51_07385</name>
</gene>
<evidence type="ECO:0000259" key="14">
    <source>
        <dbReference type="PROSITE" id="PS50109"/>
    </source>
</evidence>
<dbReference type="Gene3D" id="3.30.565.10">
    <property type="entry name" value="Histidine kinase-like ATPase, C-terminal domain"/>
    <property type="match status" value="1"/>
</dbReference>
<dbReference type="EC" id="2.7.13.3" evidence="4"/>
<dbReference type="FunFam" id="1.10.287.130:FF:000001">
    <property type="entry name" value="Two-component sensor histidine kinase"/>
    <property type="match status" value="1"/>
</dbReference>
<organism evidence="16 17">
    <name type="scientific">Metallococcus carri</name>
    <dbReference type="NCBI Taxonomy" id="1656884"/>
    <lineage>
        <taxon>Bacteria</taxon>
        <taxon>Bacillati</taxon>
        <taxon>Actinomycetota</taxon>
        <taxon>Actinomycetes</taxon>
        <taxon>Micrococcales</taxon>
        <taxon>Dermacoccaceae</taxon>
        <taxon>Metallococcus</taxon>
    </lineage>
</organism>
<keyword evidence="17" id="KW-1185">Reference proteome</keyword>
<protein>
    <recommendedName>
        <fullName evidence="4">histidine kinase</fullName>
        <ecNumber evidence="4">2.7.13.3</ecNumber>
    </recommendedName>
</protein>
<dbReference type="PROSITE" id="PS50885">
    <property type="entry name" value="HAMP"/>
    <property type="match status" value="1"/>
</dbReference>
<comment type="subcellular location">
    <subcellularLocation>
        <location evidence="3">Cell membrane</location>
    </subcellularLocation>
</comment>
<reference evidence="16" key="1">
    <citation type="submission" date="2020-03" db="EMBL/GenBank/DDBJ databases">
        <title>Draft sequencing of Calidifontibacter sp. DB0510.</title>
        <authorList>
            <person name="Kim D.-U."/>
        </authorList>
    </citation>
    <scope>NUCLEOTIDE SEQUENCE</scope>
    <source>
        <strain evidence="16">DB0510</strain>
    </source>
</reference>
<dbReference type="SUPFAM" id="SSF47384">
    <property type="entry name" value="Homodimeric domain of signal transducing histidine kinase"/>
    <property type="match status" value="1"/>
</dbReference>
<dbReference type="InterPro" id="IPR004358">
    <property type="entry name" value="Sig_transdc_His_kin-like_C"/>
</dbReference>
<keyword evidence="11 13" id="KW-0472">Membrane</keyword>
<dbReference type="SUPFAM" id="SSF158472">
    <property type="entry name" value="HAMP domain-like"/>
    <property type="match status" value="1"/>
</dbReference>